<evidence type="ECO:0000313" key="1">
    <source>
        <dbReference type="EMBL" id="MEQ1409156.1"/>
    </source>
</evidence>
<dbReference type="Proteomes" id="UP001496627">
    <property type="component" value="Unassembled WGS sequence"/>
</dbReference>
<organism evidence="1 2">
    <name type="scientific">Neorhizobium phenanthreniclasticum</name>
    <dbReference type="NCBI Taxonomy" id="3157917"/>
    <lineage>
        <taxon>Bacteria</taxon>
        <taxon>Pseudomonadati</taxon>
        <taxon>Pseudomonadota</taxon>
        <taxon>Alphaproteobacteria</taxon>
        <taxon>Hyphomicrobiales</taxon>
        <taxon>Rhizobiaceae</taxon>
        <taxon>Rhizobium/Agrobacterium group</taxon>
        <taxon>Neorhizobium</taxon>
    </lineage>
</organism>
<gene>
    <name evidence="1" type="ORF">ABK249_30055</name>
</gene>
<protein>
    <submittedName>
        <fullName evidence="1">Uncharacterized protein</fullName>
    </submittedName>
</protein>
<reference evidence="1 2" key="1">
    <citation type="submission" date="2024-05" db="EMBL/GenBank/DDBJ databases">
        <title>Neorhizobium sp. Rsf11, a plant growth promoting and heavy metal resistant PAH-degrader.</title>
        <authorList>
            <person name="Golubev S.N."/>
            <person name="Muratova A.Y."/>
            <person name="Markelova M.I."/>
        </authorList>
    </citation>
    <scope>NUCLEOTIDE SEQUENCE [LARGE SCALE GENOMIC DNA]</scope>
    <source>
        <strain evidence="1 2">Rsf11</strain>
    </source>
</reference>
<accession>A0ABV0MB90</accession>
<comment type="caution">
    <text evidence="1">The sequence shown here is derived from an EMBL/GenBank/DDBJ whole genome shotgun (WGS) entry which is preliminary data.</text>
</comment>
<dbReference type="EMBL" id="JBEAAL010000036">
    <property type="protein sequence ID" value="MEQ1409156.1"/>
    <property type="molecule type" value="Genomic_DNA"/>
</dbReference>
<dbReference type="RefSeq" id="WP_210057277.1">
    <property type="nucleotide sequence ID" value="NZ_JBEAAL010000036.1"/>
</dbReference>
<keyword evidence="2" id="KW-1185">Reference proteome</keyword>
<proteinExistence type="predicted"/>
<name>A0ABV0MB90_9HYPH</name>
<sequence length="60" mass="6719">MLQSVFDEVCLQRGLQKETARASKLAADLIDLFQMGLRDRQQLLAMLSRPGDETVDEAPV</sequence>
<evidence type="ECO:0000313" key="2">
    <source>
        <dbReference type="Proteomes" id="UP001496627"/>
    </source>
</evidence>